<evidence type="ECO:0000313" key="4">
    <source>
        <dbReference type="Proteomes" id="UP000285575"/>
    </source>
</evidence>
<dbReference type="OrthoDB" id="9156886at2"/>
<feature type="signal peptide" evidence="2">
    <location>
        <begin position="1"/>
        <end position="23"/>
    </location>
</feature>
<reference evidence="3 4" key="1">
    <citation type="submission" date="2019-01" db="EMBL/GenBank/DDBJ databases">
        <authorList>
            <person name="Chen W.-M."/>
        </authorList>
    </citation>
    <scope>NUCLEOTIDE SEQUENCE [LARGE SCALE GENOMIC DNA]</scope>
    <source>
        <strain evidence="3 4">KYPY4</strain>
    </source>
</reference>
<dbReference type="RefSeq" id="WP_128229796.1">
    <property type="nucleotide sequence ID" value="NZ_SACR01000005.1"/>
</dbReference>
<evidence type="ECO:0000313" key="3">
    <source>
        <dbReference type="EMBL" id="RVU44246.1"/>
    </source>
</evidence>
<gene>
    <name evidence="3" type="ORF">EOE66_16265</name>
</gene>
<keyword evidence="1" id="KW-0472">Membrane</keyword>
<comment type="caution">
    <text evidence="3">The sequence shown here is derived from an EMBL/GenBank/DDBJ whole genome shotgun (WGS) entry which is preliminary data.</text>
</comment>
<keyword evidence="2" id="KW-0732">Signal</keyword>
<dbReference type="EMBL" id="SACR01000005">
    <property type="protein sequence ID" value="RVU44246.1"/>
    <property type="molecule type" value="Genomic_DNA"/>
</dbReference>
<keyword evidence="1" id="KW-1133">Transmembrane helix</keyword>
<keyword evidence="1" id="KW-0812">Transmembrane</keyword>
<dbReference type="Proteomes" id="UP000285575">
    <property type="component" value="Unassembled WGS sequence"/>
</dbReference>
<name>A0A437RBS3_9BURK</name>
<sequence length="60" mass="6456">MKITLQRCLPAVAAATLSFAAQAHEGHGIPGSHHWHAQDVLMLLGLAAAVLGVAWYIRRK</sequence>
<feature type="transmembrane region" description="Helical" evidence="1">
    <location>
        <begin position="39"/>
        <end position="57"/>
    </location>
</feature>
<evidence type="ECO:0000256" key="1">
    <source>
        <dbReference type="SAM" id="Phobius"/>
    </source>
</evidence>
<keyword evidence="4" id="KW-1185">Reference proteome</keyword>
<organism evidence="3 4">
    <name type="scientific">Rubrivivax rivuli</name>
    <dbReference type="NCBI Taxonomy" id="1862385"/>
    <lineage>
        <taxon>Bacteria</taxon>
        <taxon>Pseudomonadati</taxon>
        <taxon>Pseudomonadota</taxon>
        <taxon>Betaproteobacteria</taxon>
        <taxon>Burkholderiales</taxon>
        <taxon>Sphaerotilaceae</taxon>
        <taxon>Rubrivivax</taxon>
    </lineage>
</organism>
<evidence type="ECO:0000256" key="2">
    <source>
        <dbReference type="SAM" id="SignalP"/>
    </source>
</evidence>
<accession>A0A437RBS3</accession>
<dbReference type="AlphaFoldDB" id="A0A437RBS3"/>
<proteinExistence type="predicted"/>
<protein>
    <submittedName>
        <fullName evidence="3">Uncharacterized protein</fullName>
    </submittedName>
</protein>
<feature type="chain" id="PRO_5019330251" evidence="2">
    <location>
        <begin position="24"/>
        <end position="60"/>
    </location>
</feature>